<dbReference type="PANTHER" id="PTHR10693:SF20">
    <property type="entry name" value="AT27578P"/>
    <property type="match status" value="1"/>
</dbReference>
<feature type="domain" description="NTF2" evidence="2">
    <location>
        <begin position="24"/>
        <end position="147"/>
    </location>
</feature>
<dbReference type="SUPFAM" id="SSF54427">
    <property type="entry name" value="NTF2-like"/>
    <property type="match status" value="1"/>
</dbReference>
<accession>A0A6G0YWG0</accession>
<name>A0A6G0YWG0_APHCR</name>
<dbReference type="Proteomes" id="UP000478052">
    <property type="component" value="Unassembled WGS sequence"/>
</dbReference>
<keyword evidence="4" id="KW-1185">Reference proteome</keyword>
<evidence type="ECO:0000259" key="2">
    <source>
        <dbReference type="PROSITE" id="PS50177"/>
    </source>
</evidence>
<dbReference type="GO" id="GO:0005829">
    <property type="term" value="C:cytosol"/>
    <property type="evidence" value="ECO:0007669"/>
    <property type="project" value="TreeGrafter"/>
</dbReference>
<dbReference type="PANTHER" id="PTHR10693">
    <property type="entry name" value="RAS GTPASE-ACTIVATING PROTEIN-BINDING PROTEIN"/>
    <property type="match status" value="1"/>
</dbReference>
<dbReference type="OrthoDB" id="339151at2759"/>
<keyword evidence="1" id="KW-0694">RNA-binding</keyword>
<dbReference type="Pfam" id="PF02136">
    <property type="entry name" value="NTF2"/>
    <property type="match status" value="1"/>
</dbReference>
<reference evidence="3 4" key="1">
    <citation type="submission" date="2019-08" db="EMBL/GenBank/DDBJ databases">
        <title>Whole genome of Aphis craccivora.</title>
        <authorList>
            <person name="Voronova N.V."/>
            <person name="Shulinski R.S."/>
            <person name="Bandarenka Y.V."/>
            <person name="Zhorov D.G."/>
            <person name="Warner D."/>
        </authorList>
    </citation>
    <scope>NUCLEOTIDE SEQUENCE [LARGE SCALE GENOMIC DNA]</scope>
    <source>
        <strain evidence="3">180601</strain>
        <tissue evidence="3">Whole Body</tissue>
    </source>
</reference>
<dbReference type="Gene3D" id="3.10.450.50">
    <property type="match status" value="1"/>
</dbReference>
<dbReference type="InterPro" id="IPR039539">
    <property type="entry name" value="Ras_GTPase_bind_prot"/>
</dbReference>
<evidence type="ECO:0000313" key="3">
    <source>
        <dbReference type="EMBL" id="KAF0762187.1"/>
    </source>
</evidence>
<dbReference type="AlphaFoldDB" id="A0A6G0YWG0"/>
<dbReference type="GO" id="GO:0003729">
    <property type="term" value="F:mRNA binding"/>
    <property type="evidence" value="ECO:0007669"/>
    <property type="project" value="TreeGrafter"/>
</dbReference>
<organism evidence="3 4">
    <name type="scientific">Aphis craccivora</name>
    <name type="common">Cowpea aphid</name>
    <dbReference type="NCBI Taxonomy" id="307492"/>
    <lineage>
        <taxon>Eukaryota</taxon>
        <taxon>Metazoa</taxon>
        <taxon>Ecdysozoa</taxon>
        <taxon>Arthropoda</taxon>
        <taxon>Hexapoda</taxon>
        <taxon>Insecta</taxon>
        <taxon>Pterygota</taxon>
        <taxon>Neoptera</taxon>
        <taxon>Paraneoptera</taxon>
        <taxon>Hemiptera</taxon>
        <taxon>Sternorrhyncha</taxon>
        <taxon>Aphidomorpha</taxon>
        <taxon>Aphidoidea</taxon>
        <taxon>Aphididae</taxon>
        <taxon>Aphidini</taxon>
        <taxon>Aphis</taxon>
        <taxon>Aphis</taxon>
    </lineage>
</organism>
<evidence type="ECO:0000256" key="1">
    <source>
        <dbReference type="ARBA" id="ARBA00022884"/>
    </source>
</evidence>
<dbReference type="InterPro" id="IPR018222">
    <property type="entry name" value="Nuclear_transport_factor_2_euk"/>
</dbReference>
<dbReference type="InterPro" id="IPR002075">
    <property type="entry name" value="NTF2_dom"/>
</dbReference>
<protein>
    <submittedName>
        <fullName evidence="3">Ras GTPase-activating protein-binding protein 1-like</fullName>
    </submittedName>
</protein>
<dbReference type="GO" id="GO:1990904">
    <property type="term" value="C:ribonucleoprotein complex"/>
    <property type="evidence" value="ECO:0007669"/>
    <property type="project" value="TreeGrafter"/>
</dbReference>
<evidence type="ECO:0000313" key="4">
    <source>
        <dbReference type="Proteomes" id="UP000478052"/>
    </source>
</evidence>
<sequence>MSEDEPQMSMEPSTTELSDVTKQPVRDFVYRYYTTLAGVPHDAWRFFIVGARYTHVDGCGPEEARDPGPAVGQYQIHVNIMHQRFTECQFLIRSINEQSVANGRIHVLVTGDMSRSKQPADSFVQSFMLKYLSEINQYAVTNSILKVYTSLPPLPRSPSPLSQPQYSSR</sequence>
<dbReference type="InterPro" id="IPR032710">
    <property type="entry name" value="NTF2-like_dom_sf"/>
</dbReference>
<proteinExistence type="predicted"/>
<dbReference type="PROSITE" id="PS50177">
    <property type="entry name" value="NTF2_DOMAIN"/>
    <property type="match status" value="1"/>
</dbReference>
<dbReference type="EMBL" id="VUJU01002198">
    <property type="protein sequence ID" value="KAF0762187.1"/>
    <property type="molecule type" value="Genomic_DNA"/>
</dbReference>
<comment type="caution">
    <text evidence="3">The sequence shown here is derived from an EMBL/GenBank/DDBJ whole genome shotgun (WGS) entry which is preliminary data.</text>
</comment>
<gene>
    <name evidence="3" type="ORF">FWK35_00004023</name>
</gene>